<name>A0AAV6I893_9ERIC</name>
<dbReference type="Pfam" id="PF00564">
    <property type="entry name" value="PB1"/>
    <property type="match status" value="1"/>
</dbReference>
<proteinExistence type="predicted"/>
<evidence type="ECO:0000313" key="2">
    <source>
        <dbReference type="EMBL" id="KAG5524873.1"/>
    </source>
</evidence>
<comment type="caution">
    <text evidence="2">The sequence shown here is derived from an EMBL/GenBank/DDBJ whole genome shotgun (WGS) entry which is preliminary data.</text>
</comment>
<protein>
    <recommendedName>
        <fullName evidence="1">PB1 domain-containing protein</fullName>
    </recommendedName>
</protein>
<dbReference type="SUPFAM" id="SSF54277">
    <property type="entry name" value="CAD &amp; PB1 domains"/>
    <property type="match status" value="1"/>
</dbReference>
<gene>
    <name evidence="2" type="ORF">RHGRI_031519</name>
</gene>
<dbReference type="Gene3D" id="3.10.20.90">
    <property type="entry name" value="Phosphatidylinositol 3-kinase Catalytic Subunit, Chain A, domain 1"/>
    <property type="match status" value="1"/>
</dbReference>
<feature type="domain" description="PB1" evidence="1">
    <location>
        <begin position="32"/>
        <end position="118"/>
    </location>
</feature>
<accession>A0AAV6I893</accession>
<dbReference type="PANTHER" id="PTHR31066">
    <property type="entry name" value="OS05G0427100 PROTEIN-RELATED"/>
    <property type="match status" value="1"/>
</dbReference>
<dbReference type="InterPro" id="IPR000270">
    <property type="entry name" value="PB1_dom"/>
</dbReference>
<dbReference type="InterPro" id="IPR053198">
    <property type="entry name" value="Gynoecium_Dev_Regulator"/>
</dbReference>
<reference evidence="2" key="1">
    <citation type="submission" date="2020-08" db="EMBL/GenBank/DDBJ databases">
        <title>Plant Genome Project.</title>
        <authorList>
            <person name="Zhang R.-G."/>
        </authorList>
    </citation>
    <scope>NUCLEOTIDE SEQUENCE</scope>
    <source>
        <strain evidence="2">WSP0</strain>
        <tissue evidence="2">Leaf</tissue>
    </source>
</reference>
<dbReference type="AlphaFoldDB" id="A0AAV6I893"/>
<keyword evidence="3" id="KW-1185">Reference proteome</keyword>
<organism evidence="2 3">
    <name type="scientific">Rhododendron griersonianum</name>
    <dbReference type="NCBI Taxonomy" id="479676"/>
    <lineage>
        <taxon>Eukaryota</taxon>
        <taxon>Viridiplantae</taxon>
        <taxon>Streptophyta</taxon>
        <taxon>Embryophyta</taxon>
        <taxon>Tracheophyta</taxon>
        <taxon>Spermatophyta</taxon>
        <taxon>Magnoliopsida</taxon>
        <taxon>eudicotyledons</taxon>
        <taxon>Gunneridae</taxon>
        <taxon>Pentapetalae</taxon>
        <taxon>asterids</taxon>
        <taxon>Ericales</taxon>
        <taxon>Ericaceae</taxon>
        <taxon>Ericoideae</taxon>
        <taxon>Rhodoreae</taxon>
        <taxon>Rhododendron</taxon>
    </lineage>
</organism>
<dbReference type="SMART" id="SM00666">
    <property type="entry name" value="PB1"/>
    <property type="match status" value="1"/>
</dbReference>
<dbReference type="Proteomes" id="UP000823749">
    <property type="component" value="Chromosome 11"/>
</dbReference>
<sequence length="595" mass="67038">MTRISNTADENAISTQKIKFLYSYGGKILPRRTDGKLRYAGGHTRVLSADRSITFAELMVRFVELCGSSMTLKCKLPTEDLDVLVTITCDEDLATIVREYDRFSLSTQKDLKVTAVLFPRESLKTISPPPSTVSSLDFSSAVRIPQPLGTRRNPSPAFRFPAGVGKDGGGVRCYQLANPRHLYFGDTSTHGSHIGPVTAQEFTTENVSAHDSHIGPPVWLDLYDFTREFTTENVFPSEDILRDWITFIGKENGFMIIIKSSERMAKNRRPRMRFACERGGKYRPFINKAKDKGDNVKENGKEGKTKKIARVTGTKKCECPFELRCIKGLEEIRISLDEQCNALWQPDKQKHQFRIPIFDHLRGAASQTAMGLMLPEIKKIDDMVVEDKVDCGCPIRRTHGLPCAHEIAPFKNRSEPIPLSLINDHWKMLSFEKRKDDGAILDLMNADWNIFMAKMVGQNPMTHMHWMNTLKPILNPSTTSLSSPQQKVQTHGRKLGSVNKSMRRNPSEFEYVEASLETPNSVKEKTPKAKAVVKKRSKAKAVVLMPLFLTASAEISCQLYVQIVKLEMSVVLLVEAHESIGFLGDLIGEEYVWNP</sequence>
<evidence type="ECO:0000259" key="1">
    <source>
        <dbReference type="SMART" id="SM00666"/>
    </source>
</evidence>
<dbReference type="CDD" id="cd06410">
    <property type="entry name" value="PB1_UP2"/>
    <property type="match status" value="1"/>
</dbReference>
<dbReference type="PANTHER" id="PTHR31066:SF74">
    <property type="entry name" value="PB1 DOMAIN-CONTAINING PROTEIN"/>
    <property type="match status" value="1"/>
</dbReference>
<dbReference type="EMBL" id="JACTNZ010000011">
    <property type="protein sequence ID" value="KAG5524873.1"/>
    <property type="molecule type" value="Genomic_DNA"/>
</dbReference>
<evidence type="ECO:0000313" key="3">
    <source>
        <dbReference type="Proteomes" id="UP000823749"/>
    </source>
</evidence>